<reference evidence="5" key="1">
    <citation type="submission" date="2017-02" db="EMBL/GenBank/DDBJ databases">
        <title>Delving into the versatile metabolic prowess of the omnipresent phylum Bacteroidetes.</title>
        <authorList>
            <person name="Nobu M.K."/>
            <person name="Mei R."/>
            <person name="Narihiro T."/>
            <person name="Kuroda K."/>
            <person name="Liu W.-T."/>
        </authorList>
    </citation>
    <scope>NUCLEOTIDE SEQUENCE</scope>
    <source>
        <strain evidence="5">ADurb.Bin417</strain>
    </source>
</reference>
<dbReference type="Pfam" id="PF03938">
    <property type="entry name" value="OmpH"/>
    <property type="match status" value="1"/>
</dbReference>
<comment type="caution">
    <text evidence="5">The sequence shown here is derived from an EMBL/GenBank/DDBJ whole genome shotgun (WGS) entry which is preliminary data.</text>
</comment>
<dbReference type="InterPro" id="IPR024930">
    <property type="entry name" value="Skp_dom_sf"/>
</dbReference>
<dbReference type="GO" id="GO:0050821">
    <property type="term" value="P:protein stabilization"/>
    <property type="evidence" value="ECO:0007669"/>
    <property type="project" value="TreeGrafter"/>
</dbReference>
<dbReference type="GO" id="GO:0051082">
    <property type="term" value="F:unfolded protein binding"/>
    <property type="evidence" value="ECO:0007669"/>
    <property type="project" value="InterPro"/>
</dbReference>
<evidence type="ECO:0000256" key="1">
    <source>
        <dbReference type="ARBA" id="ARBA00009091"/>
    </source>
</evidence>
<sequence length="180" mass="19866">MRKTTLTVLGAAIALVLGAGYAAAQEARLGVVDFEKVFADYGKVAESQKEFDAFRTSRQAEVEKKAQEAEKEIKPLQEKLDKQGKALSKEASDKIKADIDEKRGAVLQLQRDLIAELQKKNRELVEMRVNEIKESIGKLAREKGISLVVIKEVAIYNTEAIDITAQVLDALNKPAAAEKK</sequence>
<evidence type="ECO:0000256" key="2">
    <source>
        <dbReference type="ARBA" id="ARBA00022729"/>
    </source>
</evidence>
<dbReference type="SUPFAM" id="SSF111384">
    <property type="entry name" value="OmpH-like"/>
    <property type="match status" value="1"/>
</dbReference>
<dbReference type="SMART" id="SM00935">
    <property type="entry name" value="OmpH"/>
    <property type="match status" value="1"/>
</dbReference>
<keyword evidence="2 4" id="KW-0732">Signal</keyword>
<feature type="signal peptide" evidence="4">
    <location>
        <begin position="1"/>
        <end position="24"/>
    </location>
</feature>
<protein>
    <submittedName>
        <fullName evidence="5">Periplasmic chaperone</fullName>
    </submittedName>
</protein>
<gene>
    <name evidence="5" type="ORF">BWY73_01483</name>
</gene>
<proteinExistence type="inferred from homology"/>
<feature type="coiled-coil region" evidence="3">
    <location>
        <begin position="59"/>
        <end position="134"/>
    </location>
</feature>
<evidence type="ECO:0000256" key="3">
    <source>
        <dbReference type="SAM" id="Coils"/>
    </source>
</evidence>
<dbReference type="Proteomes" id="UP000485484">
    <property type="component" value="Unassembled WGS sequence"/>
</dbReference>
<dbReference type="Gene3D" id="3.30.910.20">
    <property type="entry name" value="Skp domain"/>
    <property type="match status" value="1"/>
</dbReference>
<evidence type="ECO:0000313" key="5">
    <source>
        <dbReference type="EMBL" id="OPZ89543.1"/>
    </source>
</evidence>
<feature type="chain" id="PRO_5013025679" evidence="4">
    <location>
        <begin position="25"/>
        <end position="180"/>
    </location>
</feature>
<organism evidence="5">
    <name type="scientific">candidate division TA06 bacterium ADurb.Bin417</name>
    <dbReference type="NCBI Taxonomy" id="1852828"/>
    <lineage>
        <taxon>Bacteria</taxon>
        <taxon>Bacteria division TA06</taxon>
    </lineage>
</organism>
<dbReference type="PANTHER" id="PTHR35089:SF1">
    <property type="entry name" value="CHAPERONE PROTEIN SKP"/>
    <property type="match status" value="1"/>
</dbReference>
<name>A0A1V5M8J2_UNCT6</name>
<dbReference type="InterPro" id="IPR005632">
    <property type="entry name" value="Chaperone_Skp"/>
</dbReference>
<comment type="similarity">
    <text evidence="1">Belongs to the Skp family.</text>
</comment>
<dbReference type="EMBL" id="MWAK01000355">
    <property type="protein sequence ID" value="OPZ89543.1"/>
    <property type="molecule type" value="Genomic_DNA"/>
</dbReference>
<dbReference type="PANTHER" id="PTHR35089">
    <property type="entry name" value="CHAPERONE PROTEIN SKP"/>
    <property type="match status" value="1"/>
</dbReference>
<keyword evidence="3" id="KW-0175">Coiled coil</keyword>
<dbReference type="GO" id="GO:0005829">
    <property type="term" value="C:cytosol"/>
    <property type="evidence" value="ECO:0007669"/>
    <property type="project" value="TreeGrafter"/>
</dbReference>
<evidence type="ECO:0000256" key="4">
    <source>
        <dbReference type="SAM" id="SignalP"/>
    </source>
</evidence>
<dbReference type="AlphaFoldDB" id="A0A1V5M8J2"/>
<accession>A0A1V5M8J2</accession>